<feature type="domain" description="Phasin" evidence="1">
    <location>
        <begin position="20"/>
        <end position="113"/>
    </location>
</feature>
<dbReference type="InterPro" id="IPR018968">
    <property type="entry name" value="Phasin"/>
</dbReference>
<evidence type="ECO:0000259" key="1">
    <source>
        <dbReference type="Pfam" id="PF09361"/>
    </source>
</evidence>
<evidence type="ECO:0000313" key="3">
    <source>
        <dbReference type="Proteomes" id="UP000198925"/>
    </source>
</evidence>
<sequence>MDASRRGLQPLVPAEPPDLVALQRHALEVMTAANRLALGWLQSAAAQQAAAAQRTLEQMTAAARRLAAAEAAPEQAAAMLAMLEQARRLGLETAEEIAALMERLQGESFDLLDRAVRLPKGLPEEEPKA</sequence>
<dbReference type="EMBL" id="FMZX01000001">
    <property type="protein sequence ID" value="SDC45600.1"/>
    <property type="molecule type" value="Genomic_DNA"/>
</dbReference>
<proteinExistence type="predicted"/>
<organism evidence="2 3">
    <name type="scientific">Belnapia rosea</name>
    <dbReference type="NCBI Taxonomy" id="938405"/>
    <lineage>
        <taxon>Bacteria</taxon>
        <taxon>Pseudomonadati</taxon>
        <taxon>Pseudomonadota</taxon>
        <taxon>Alphaproteobacteria</taxon>
        <taxon>Acetobacterales</taxon>
        <taxon>Roseomonadaceae</taxon>
        <taxon>Belnapia</taxon>
    </lineage>
</organism>
<dbReference type="AlphaFoldDB" id="A0A1G6LQR7"/>
<gene>
    <name evidence="2" type="ORF">SAMN04487779_1001979</name>
</gene>
<reference evidence="2 3" key="1">
    <citation type="submission" date="2016-10" db="EMBL/GenBank/DDBJ databases">
        <authorList>
            <person name="de Groot N.N."/>
        </authorList>
    </citation>
    <scope>NUCLEOTIDE SEQUENCE [LARGE SCALE GENOMIC DNA]</scope>
    <source>
        <strain evidence="2 3">CPCC 100156</strain>
    </source>
</reference>
<protein>
    <submittedName>
        <fullName evidence="2">Phasin protein</fullName>
    </submittedName>
</protein>
<evidence type="ECO:0000313" key="2">
    <source>
        <dbReference type="EMBL" id="SDC45600.1"/>
    </source>
</evidence>
<dbReference type="STRING" id="938405.SAMN02927895_01721"/>
<dbReference type="Pfam" id="PF09361">
    <property type="entry name" value="Phasin_2"/>
    <property type="match status" value="1"/>
</dbReference>
<dbReference type="Proteomes" id="UP000198925">
    <property type="component" value="Unassembled WGS sequence"/>
</dbReference>
<keyword evidence="3" id="KW-1185">Reference proteome</keyword>
<dbReference type="RefSeq" id="WP_090660953.1">
    <property type="nucleotide sequence ID" value="NZ_FMZX01000001.1"/>
</dbReference>
<accession>A0A1G6LQR7</accession>
<name>A0A1G6LQR7_9PROT</name>